<keyword evidence="5" id="KW-0325">Glycoprotein</keyword>
<dbReference type="InterPro" id="IPR013032">
    <property type="entry name" value="EGF-like_CS"/>
</dbReference>
<evidence type="ECO:0000256" key="3">
    <source>
        <dbReference type="ARBA" id="ARBA00022737"/>
    </source>
</evidence>
<dbReference type="SMART" id="SM00181">
    <property type="entry name" value="EGF"/>
    <property type="match status" value="6"/>
</dbReference>
<gene>
    <name evidence="7" type="ORF">OFUS_LOCUS3810</name>
</gene>
<dbReference type="InterPro" id="IPR051022">
    <property type="entry name" value="Notch_Cell-Fate_Det"/>
</dbReference>
<sequence length="252" mass="27671">MSRHYAFAIMYVIVIIRTVCSDCRTPALSCINGNCHLSGPTYRCACWRGYSGRRCERTCSQSCLYGECGPSQTCQCQCYPGFTGSDCAVAINYCNPDPCINGECINEHGAYRCLCYPGYSGPECQVESRCLSFPCMNNGQCTGGEGSRDYSCICPPGFTGKNCELELNMIPCLREADSETGDSPCGQNGVCINHVTRYDCACHTGYEGAPCRDIDECLSNPCRHGGSCYNWKNYYVCSCPSEYTGYNCEYGT</sequence>
<dbReference type="GO" id="GO:0007157">
    <property type="term" value="P:heterophilic cell-cell adhesion via plasma membrane cell adhesion molecules"/>
    <property type="evidence" value="ECO:0007669"/>
    <property type="project" value="TreeGrafter"/>
</dbReference>
<dbReference type="InterPro" id="IPR049883">
    <property type="entry name" value="NOTCH1_EGF-like"/>
</dbReference>
<dbReference type="PANTHER" id="PTHR24049:SF22">
    <property type="entry name" value="DROSOPHILA CRUMBS HOMOLOG"/>
    <property type="match status" value="1"/>
</dbReference>
<dbReference type="PROSITE" id="PS50026">
    <property type="entry name" value="EGF_3"/>
    <property type="match status" value="5"/>
</dbReference>
<feature type="disulfide bond" evidence="6">
    <location>
        <begin position="154"/>
        <end position="163"/>
    </location>
</feature>
<dbReference type="PRINTS" id="PR00010">
    <property type="entry name" value="EGFBLOOD"/>
</dbReference>
<dbReference type="GO" id="GO:0032991">
    <property type="term" value="C:protein-containing complex"/>
    <property type="evidence" value="ECO:0007669"/>
    <property type="project" value="TreeGrafter"/>
</dbReference>
<dbReference type="FunFam" id="2.10.25.10:FF:000012">
    <property type="entry name" value="Delta-like protein"/>
    <property type="match status" value="1"/>
</dbReference>
<dbReference type="InterPro" id="IPR018097">
    <property type="entry name" value="EGF_Ca-bd_CS"/>
</dbReference>
<evidence type="ECO:0000256" key="5">
    <source>
        <dbReference type="ARBA" id="ARBA00023180"/>
    </source>
</evidence>
<evidence type="ECO:0000256" key="2">
    <source>
        <dbReference type="ARBA" id="ARBA00022729"/>
    </source>
</evidence>
<feature type="disulfide bond" evidence="6">
    <location>
        <begin position="115"/>
        <end position="124"/>
    </location>
</feature>
<comment type="caution">
    <text evidence="7">The sequence shown here is derived from an EMBL/GenBank/DDBJ whole genome shotgun (WGS) entry which is preliminary data.</text>
</comment>
<dbReference type="PROSITE" id="PS00010">
    <property type="entry name" value="ASX_HYDROXYL"/>
    <property type="match status" value="3"/>
</dbReference>
<dbReference type="InterPro" id="IPR000742">
    <property type="entry name" value="EGF"/>
</dbReference>
<dbReference type="GO" id="GO:0005886">
    <property type="term" value="C:plasma membrane"/>
    <property type="evidence" value="ECO:0007669"/>
    <property type="project" value="TreeGrafter"/>
</dbReference>
<dbReference type="PROSITE" id="PS01187">
    <property type="entry name" value="EGF_CA"/>
    <property type="match status" value="1"/>
</dbReference>
<organism evidence="7 8">
    <name type="scientific">Owenia fusiformis</name>
    <name type="common">Polychaete worm</name>
    <dbReference type="NCBI Taxonomy" id="6347"/>
    <lineage>
        <taxon>Eukaryota</taxon>
        <taxon>Metazoa</taxon>
        <taxon>Spiralia</taxon>
        <taxon>Lophotrochozoa</taxon>
        <taxon>Annelida</taxon>
        <taxon>Polychaeta</taxon>
        <taxon>Sedentaria</taxon>
        <taxon>Canalipalpata</taxon>
        <taxon>Sabellida</taxon>
        <taxon>Oweniida</taxon>
        <taxon>Oweniidae</taxon>
        <taxon>Owenia</taxon>
    </lineage>
</organism>
<feature type="disulfide bond" evidence="6">
    <location>
        <begin position="202"/>
        <end position="211"/>
    </location>
</feature>
<dbReference type="EMBL" id="CAIIXF020000002">
    <property type="protein sequence ID" value="CAH1776654.1"/>
    <property type="molecule type" value="Genomic_DNA"/>
</dbReference>
<keyword evidence="3" id="KW-0677">Repeat</keyword>
<dbReference type="SUPFAM" id="SSF57196">
    <property type="entry name" value="EGF/Laminin"/>
    <property type="match status" value="4"/>
</dbReference>
<feature type="disulfide bond" evidence="6">
    <location>
        <begin position="239"/>
        <end position="248"/>
    </location>
</feature>
<dbReference type="CDD" id="cd00054">
    <property type="entry name" value="EGF_CA"/>
    <property type="match status" value="3"/>
</dbReference>
<dbReference type="Pfam" id="PF07645">
    <property type="entry name" value="EGF_CA"/>
    <property type="match status" value="1"/>
</dbReference>
<name>A0A8J1XIW8_OWEFU</name>
<dbReference type="InterPro" id="IPR001881">
    <property type="entry name" value="EGF-like_Ca-bd_dom"/>
</dbReference>
<dbReference type="SMART" id="SM00179">
    <property type="entry name" value="EGF_CA"/>
    <property type="match status" value="5"/>
</dbReference>
<dbReference type="InterPro" id="IPR000152">
    <property type="entry name" value="EGF-type_Asp/Asn_hydroxyl_site"/>
</dbReference>
<dbReference type="OrthoDB" id="283575at2759"/>
<reference evidence="7" key="1">
    <citation type="submission" date="2022-03" db="EMBL/GenBank/DDBJ databases">
        <authorList>
            <person name="Martin C."/>
        </authorList>
    </citation>
    <scope>NUCLEOTIDE SEQUENCE</scope>
</reference>
<evidence type="ECO:0000256" key="1">
    <source>
        <dbReference type="ARBA" id="ARBA00022536"/>
    </source>
</evidence>
<dbReference type="Proteomes" id="UP000749559">
    <property type="component" value="Unassembled WGS sequence"/>
</dbReference>
<evidence type="ECO:0000313" key="7">
    <source>
        <dbReference type="EMBL" id="CAH1776654.1"/>
    </source>
</evidence>
<dbReference type="AlphaFoldDB" id="A0A8J1XIW8"/>
<dbReference type="PROSITE" id="PS01186">
    <property type="entry name" value="EGF_2"/>
    <property type="match status" value="3"/>
</dbReference>
<dbReference type="PANTHER" id="PTHR24049">
    <property type="entry name" value="CRUMBS FAMILY MEMBER"/>
    <property type="match status" value="1"/>
</dbReference>
<feature type="disulfide bond" evidence="6">
    <location>
        <begin position="94"/>
        <end position="104"/>
    </location>
</feature>
<keyword evidence="4 6" id="KW-1015">Disulfide bond</keyword>
<comment type="caution">
    <text evidence="6">Lacks conserved residue(s) required for the propagation of feature annotation.</text>
</comment>
<dbReference type="Pfam" id="PF00008">
    <property type="entry name" value="EGF"/>
    <property type="match status" value="2"/>
</dbReference>
<dbReference type="GO" id="GO:0005509">
    <property type="term" value="F:calcium ion binding"/>
    <property type="evidence" value="ECO:0007669"/>
    <property type="project" value="InterPro"/>
</dbReference>
<protein>
    <submittedName>
        <fullName evidence="7">Uncharacterized protein</fullName>
    </submittedName>
</protein>
<evidence type="ECO:0000256" key="4">
    <source>
        <dbReference type="ARBA" id="ARBA00023157"/>
    </source>
</evidence>
<dbReference type="Gene3D" id="2.10.25.10">
    <property type="entry name" value="Laminin"/>
    <property type="match status" value="4"/>
</dbReference>
<evidence type="ECO:0000313" key="8">
    <source>
        <dbReference type="Proteomes" id="UP000749559"/>
    </source>
</evidence>
<dbReference type="FunFam" id="2.10.25.10:FF:000610">
    <property type="entry name" value="protein HEG homolog 1 isoform X1"/>
    <property type="match status" value="1"/>
</dbReference>
<dbReference type="FunFam" id="2.10.25.10:FF:000327">
    <property type="entry name" value="neurogenic locus notch homolog protein 4"/>
    <property type="match status" value="1"/>
</dbReference>
<keyword evidence="2" id="KW-0732">Signal</keyword>
<accession>A0A8J1XIW8</accession>
<evidence type="ECO:0000256" key="6">
    <source>
        <dbReference type="PROSITE-ProRule" id="PRU00076"/>
    </source>
</evidence>
<keyword evidence="1 6" id="KW-0245">EGF-like domain</keyword>
<keyword evidence="8" id="KW-1185">Reference proteome</keyword>
<feature type="disulfide bond" evidence="6">
    <location>
        <begin position="46"/>
        <end position="55"/>
    </location>
</feature>
<dbReference type="PROSITE" id="PS00022">
    <property type="entry name" value="EGF_1"/>
    <property type="match status" value="5"/>
</dbReference>
<feature type="disulfide bond" evidence="6">
    <location>
        <begin position="135"/>
        <end position="152"/>
    </location>
</feature>
<dbReference type="GO" id="GO:0045197">
    <property type="term" value="P:establishment or maintenance of epithelial cell apical/basal polarity"/>
    <property type="evidence" value="ECO:0007669"/>
    <property type="project" value="TreeGrafter"/>
</dbReference>
<dbReference type="Pfam" id="PF12661">
    <property type="entry name" value="hEGF"/>
    <property type="match status" value="1"/>
</dbReference>
<proteinExistence type="predicted"/>